<evidence type="ECO:0000313" key="7">
    <source>
        <dbReference type="EMBL" id="KAJ3225773.1"/>
    </source>
</evidence>
<evidence type="ECO:0000256" key="2">
    <source>
        <dbReference type="ARBA" id="ARBA00022737"/>
    </source>
</evidence>
<dbReference type="FunFam" id="3.30.160.60:FF:000100">
    <property type="entry name" value="Zinc finger 45-like"/>
    <property type="match status" value="1"/>
</dbReference>
<protein>
    <recommendedName>
        <fullName evidence="6">C2H2-type domain-containing protein</fullName>
    </recommendedName>
</protein>
<comment type="caution">
    <text evidence="7">The sequence shown here is derived from an EMBL/GenBank/DDBJ whole genome shotgun (WGS) entry which is preliminary data.</text>
</comment>
<proteinExistence type="predicted"/>
<dbReference type="GO" id="GO:0000981">
    <property type="term" value="F:DNA-binding transcription factor activity, RNA polymerase II-specific"/>
    <property type="evidence" value="ECO:0007669"/>
    <property type="project" value="TreeGrafter"/>
</dbReference>
<evidence type="ECO:0000259" key="6">
    <source>
        <dbReference type="PROSITE" id="PS50157"/>
    </source>
</evidence>
<dbReference type="PROSITE" id="PS00028">
    <property type="entry name" value="ZINC_FINGER_C2H2_1"/>
    <property type="match status" value="2"/>
</dbReference>
<organism evidence="7 8">
    <name type="scientific">Clydaea vesicula</name>
    <dbReference type="NCBI Taxonomy" id="447962"/>
    <lineage>
        <taxon>Eukaryota</taxon>
        <taxon>Fungi</taxon>
        <taxon>Fungi incertae sedis</taxon>
        <taxon>Chytridiomycota</taxon>
        <taxon>Chytridiomycota incertae sedis</taxon>
        <taxon>Chytridiomycetes</taxon>
        <taxon>Lobulomycetales</taxon>
        <taxon>Lobulomycetaceae</taxon>
        <taxon>Clydaea</taxon>
    </lineage>
</organism>
<dbReference type="Proteomes" id="UP001211065">
    <property type="component" value="Unassembled WGS sequence"/>
</dbReference>
<dbReference type="GO" id="GO:0008270">
    <property type="term" value="F:zinc ion binding"/>
    <property type="evidence" value="ECO:0007669"/>
    <property type="project" value="UniProtKB-KW"/>
</dbReference>
<keyword evidence="8" id="KW-1185">Reference proteome</keyword>
<dbReference type="GO" id="GO:0000978">
    <property type="term" value="F:RNA polymerase II cis-regulatory region sequence-specific DNA binding"/>
    <property type="evidence" value="ECO:0007669"/>
    <property type="project" value="TreeGrafter"/>
</dbReference>
<dbReference type="InterPro" id="IPR013087">
    <property type="entry name" value="Znf_C2H2_type"/>
</dbReference>
<evidence type="ECO:0000256" key="1">
    <source>
        <dbReference type="ARBA" id="ARBA00022723"/>
    </source>
</evidence>
<dbReference type="PANTHER" id="PTHR23235">
    <property type="entry name" value="KRUEPPEL-LIKE TRANSCRIPTION FACTOR"/>
    <property type="match status" value="1"/>
</dbReference>
<dbReference type="SUPFAM" id="SSF57667">
    <property type="entry name" value="beta-beta-alpha zinc fingers"/>
    <property type="match status" value="1"/>
</dbReference>
<evidence type="ECO:0000313" key="8">
    <source>
        <dbReference type="Proteomes" id="UP001211065"/>
    </source>
</evidence>
<name>A0AAD5U6B0_9FUNG</name>
<dbReference type="Pfam" id="PF00096">
    <property type="entry name" value="zf-C2H2"/>
    <property type="match status" value="1"/>
</dbReference>
<dbReference type="PANTHER" id="PTHR23235:SF120">
    <property type="entry name" value="KRUPPEL-LIKE FACTOR 15"/>
    <property type="match status" value="1"/>
</dbReference>
<dbReference type="Gene3D" id="3.30.160.60">
    <property type="entry name" value="Classic Zinc Finger"/>
    <property type="match status" value="2"/>
</dbReference>
<feature type="domain" description="C2H2-type" evidence="6">
    <location>
        <begin position="262"/>
        <end position="289"/>
    </location>
</feature>
<gene>
    <name evidence="7" type="ORF">HK099_006273</name>
</gene>
<keyword evidence="4" id="KW-0862">Zinc</keyword>
<dbReference type="InterPro" id="IPR036236">
    <property type="entry name" value="Znf_C2H2_sf"/>
</dbReference>
<evidence type="ECO:0000256" key="5">
    <source>
        <dbReference type="PROSITE-ProRule" id="PRU00042"/>
    </source>
</evidence>
<accession>A0AAD5U6B0</accession>
<evidence type="ECO:0000256" key="4">
    <source>
        <dbReference type="ARBA" id="ARBA00022833"/>
    </source>
</evidence>
<reference evidence="7" key="1">
    <citation type="submission" date="2020-05" db="EMBL/GenBank/DDBJ databases">
        <title>Phylogenomic resolution of chytrid fungi.</title>
        <authorList>
            <person name="Stajich J.E."/>
            <person name="Amses K."/>
            <person name="Simmons R."/>
            <person name="Seto K."/>
            <person name="Myers J."/>
            <person name="Bonds A."/>
            <person name="Quandt C.A."/>
            <person name="Barry K."/>
            <person name="Liu P."/>
            <person name="Grigoriev I."/>
            <person name="Longcore J.E."/>
            <person name="James T.Y."/>
        </authorList>
    </citation>
    <scope>NUCLEOTIDE SEQUENCE</scope>
    <source>
        <strain evidence="7">JEL0476</strain>
    </source>
</reference>
<dbReference type="EMBL" id="JADGJW010000053">
    <property type="protein sequence ID" value="KAJ3225773.1"/>
    <property type="molecule type" value="Genomic_DNA"/>
</dbReference>
<keyword evidence="2" id="KW-0677">Repeat</keyword>
<sequence length="326" mass="36052">MKNYKVFSKQINTELDCSNFKHIDSSLNSFDPVTSPFQLKNDFSLGSLNFLNLGIDSCSSTTGGSLLPALSNATAEQGAADNLVFDQFINYDCSMKLDAVVSTPAIGFSLPVSAALSSDEAACNTFNSPLSTTFTSEDSIFNSPLSTTFSAEDALNSPLSTISSISMDTDFGTAPVSSNQFFAPLNFETPCDPFEPKISLTFSQLNHLMTLCQQPLSQKNIVDGEQHILKPRVSNYKIKKIRSTVSNKRDGPKLESENKKSFVCPTCSKTFSRNWNLKTHLDTHIPKDKRNRPCICLHKGCEKRFIRSHDLVRHQITHRKSAILTI</sequence>
<keyword evidence="3 5" id="KW-0863">Zinc-finger</keyword>
<dbReference type="PROSITE" id="PS50157">
    <property type="entry name" value="ZINC_FINGER_C2H2_2"/>
    <property type="match status" value="1"/>
</dbReference>
<keyword evidence="1" id="KW-0479">Metal-binding</keyword>
<dbReference type="AlphaFoldDB" id="A0AAD5U6B0"/>
<evidence type="ECO:0000256" key="3">
    <source>
        <dbReference type="ARBA" id="ARBA00022771"/>
    </source>
</evidence>
<dbReference type="SMART" id="SM00355">
    <property type="entry name" value="ZnF_C2H2"/>
    <property type="match status" value="2"/>
</dbReference>